<evidence type="ECO:0000313" key="2">
    <source>
        <dbReference type="Proteomes" id="UP000478546"/>
    </source>
</evidence>
<name>A0A6B2HBQ7_9BACT</name>
<protein>
    <submittedName>
        <fullName evidence="1">Uncharacterized protein</fullName>
    </submittedName>
</protein>
<dbReference type="Proteomes" id="UP000478546">
    <property type="component" value="Unassembled WGS sequence"/>
</dbReference>
<comment type="caution">
    <text evidence="1">The sequence shown here is derived from an EMBL/GenBank/DDBJ whole genome shotgun (WGS) entry which is preliminary data.</text>
</comment>
<dbReference type="InterPro" id="IPR025701">
    <property type="entry name" value="UBQ-conjugat_E2_E"/>
</dbReference>
<evidence type="ECO:0000313" key="1">
    <source>
        <dbReference type="EMBL" id="NDK57372.1"/>
    </source>
</evidence>
<sequence length="178" mass="20167">MKQKGGKVTKVGYDQTVCLSEPGIEKFLTLPLDQTEGETLRRECTLLEEDEEYLQSLQLPWETVNVGGMPWLFIHNYPIQGGYNVNTATLGIRMTPSYPVAQLDMVYFYPALSRNDGQPIGALSPLDLDGKVFQQWSRHRTPSNPWRPGLDNLSTHVPLADHWLDDEFRKRPGHAISA</sequence>
<gene>
    <name evidence="1" type="ORF">GWO68_15725</name>
</gene>
<accession>A0A6B2HBQ7</accession>
<keyword evidence="2" id="KW-1185">Reference proteome</keyword>
<organism evidence="1 2">
    <name type="scientific">Pontibacter fetidus</name>
    <dbReference type="NCBI Taxonomy" id="2700082"/>
    <lineage>
        <taxon>Bacteria</taxon>
        <taxon>Pseudomonadati</taxon>
        <taxon>Bacteroidota</taxon>
        <taxon>Cytophagia</taxon>
        <taxon>Cytophagales</taxon>
        <taxon>Hymenobacteraceae</taxon>
        <taxon>Pontibacter</taxon>
    </lineage>
</organism>
<reference evidence="1 2" key="1">
    <citation type="submission" date="2020-01" db="EMBL/GenBank/DDBJ databases">
        <authorList>
            <person name="Kim M.K."/>
        </authorList>
    </citation>
    <scope>NUCLEOTIDE SEQUENCE [LARGE SCALE GENOMIC DNA]</scope>
    <source>
        <strain evidence="1 2">BT213</strain>
    </source>
</reference>
<proteinExistence type="predicted"/>
<dbReference type="EMBL" id="JAAEAA010000025">
    <property type="protein sequence ID" value="NDK57372.1"/>
    <property type="molecule type" value="Genomic_DNA"/>
</dbReference>
<dbReference type="Pfam" id="PF14462">
    <property type="entry name" value="Prok-E2_E"/>
    <property type="match status" value="1"/>
</dbReference>
<dbReference type="AlphaFoldDB" id="A0A6B2HBQ7"/>